<dbReference type="EMBL" id="JASCIQ010000001">
    <property type="protein sequence ID" value="MDI3402250.1"/>
    <property type="molecule type" value="Genomic_DNA"/>
</dbReference>
<keyword evidence="2 4" id="KW-0808">Transferase</keyword>
<dbReference type="InterPro" id="IPR037143">
    <property type="entry name" value="4-PPantetheinyl_Trfase_dom_sf"/>
</dbReference>
<sequence>MTATAGPAPAPVPGPFEDRRLRVPSGLQRADGGVELWLTEAAEGSDGHALLDAGERARAERLRRPADRLLYVAAHALLRRRLGARLDRDPAALRFVREPCAGCGAPHGRPALPGAPVHFSLSHSGDRALVALAERPVGVDLELLADDGLVDDVAASLHPRERAELAGLPPGPPRSTAFTRCWTRKEACLKGTGEGVTADGLRDTFVGTGPDPAPEPVPGWALADVEPPEGYAAACAVQLSRTHRRG</sequence>
<keyword evidence="5" id="KW-1185">Reference proteome</keyword>
<feature type="domain" description="4'-phosphopantetheinyl transferase" evidence="3">
    <location>
        <begin position="136"/>
        <end position="199"/>
    </location>
</feature>
<protein>
    <submittedName>
        <fullName evidence="4">4'-phosphopantetheinyl transferase superfamily protein</fullName>
    </submittedName>
</protein>
<evidence type="ECO:0000259" key="3">
    <source>
        <dbReference type="Pfam" id="PF01648"/>
    </source>
</evidence>
<dbReference type="PANTHER" id="PTHR12215">
    <property type="entry name" value="PHOSPHOPANTETHEINE TRANSFERASE"/>
    <property type="match status" value="1"/>
</dbReference>
<reference evidence="4 5" key="1">
    <citation type="submission" date="2023-05" db="EMBL/GenBank/DDBJ databases">
        <title>Draft genome sequence of Streptomyces sp. B-S-A6 isolated from a cave soil in Thailand.</title>
        <authorList>
            <person name="Chamroensaksri N."/>
            <person name="Muangham S."/>
        </authorList>
    </citation>
    <scope>NUCLEOTIDE SEQUENCE [LARGE SCALE GENOMIC DNA]</scope>
    <source>
        <strain evidence="4 5">B-S-A6</strain>
    </source>
</reference>
<evidence type="ECO:0000313" key="4">
    <source>
        <dbReference type="EMBL" id="MDI3402250.1"/>
    </source>
</evidence>
<comment type="caution">
    <text evidence="4">The sequence shown here is derived from an EMBL/GenBank/DDBJ whole genome shotgun (WGS) entry which is preliminary data.</text>
</comment>
<dbReference type="GO" id="GO:0016740">
    <property type="term" value="F:transferase activity"/>
    <property type="evidence" value="ECO:0007669"/>
    <property type="project" value="UniProtKB-KW"/>
</dbReference>
<dbReference type="InterPro" id="IPR050559">
    <property type="entry name" value="P-Pant_transferase_sf"/>
</dbReference>
<dbReference type="Gene3D" id="3.90.470.20">
    <property type="entry name" value="4'-phosphopantetheinyl transferase domain"/>
    <property type="match status" value="1"/>
</dbReference>
<dbReference type="PANTHER" id="PTHR12215:SF10">
    <property type="entry name" value="L-AMINOADIPATE-SEMIALDEHYDE DEHYDROGENASE-PHOSPHOPANTETHEINYL TRANSFERASE"/>
    <property type="match status" value="1"/>
</dbReference>
<comment type="similarity">
    <text evidence="1">Belongs to the P-Pant transferase superfamily. Gsp/Sfp/HetI/AcpT family.</text>
</comment>
<dbReference type="Pfam" id="PF01648">
    <property type="entry name" value="ACPS"/>
    <property type="match status" value="1"/>
</dbReference>
<organism evidence="4 5">
    <name type="scientific">Streptomyces cavernicola</name>
    <dbReference type="NCBI Taxonomy" id="3043613"/>
    <lineage>
        <taxon>Bacteria</taxon>
        <taxon>Bacillati</taxon>
        <taxon>Actinomycetota</taxon>
        <taxon>Actinomycetes</taxon>
        <taxon>Kitasatosporales</taxon>
        <taxon>Streptomycetaceae</taxon>
        <taxon>Streptomyces</taxon>
    </lineage>
</organism>
<dbReference type="RefSeq" id="WP_282540220.1">
    <property type="nucleotide sequence ID" value="NZ_JASCIQ010000001.1"/>
</dbReference>
<gene>
    <name evidence="4" type="ORF">QIS96_00150</name>
</gene>
<name>A0ABT6S2B7_9ACTN</name>
<proteinExistence type="inferred from homology"/>
<dbReference type="Proteomes" id="UP001223978">
    <property type="component" value="Unassembled WGS sequence"/>
</dbReference>
<evidence type="ECO:0000313" key="5">
    <source>
        <dbReference type="Proteomes" id="UP001223978"/>
    </source>
</evidence>
<evidence type="ECO:0000256" key="2">
    <source>
        <dbReference type="ARBA" id="ARBA00022679"/>
    </source>
</evidence>
<evidence type="ECO:0000256" key="1">
    <source>
        <dbReference type="ARBA" id="ARBA00010990"/>
    </source>
</evidence>
<dbReference type="InterPro" id="IPR008278">
    <property type="entry name" value="4-PPantetheinyl_Trfase_dom"/>
</dbReference>
<accession>A0ABT6S2B7</accession>
<dbReference type="SUPFAM" id="SSF56214">
    <property type="entry name" value="4'-phosphopantetheinyl transferase"/>
    <property type="match status" value="2"/>
</dbReference>